<dbReference type="RefSeq" id="WP_217066995.1">
    <property type="nucleotide sequence ID" value="NZ_JAHQCS010000111.1"/>
</dbReference>
<evidence type="ECO:0000256" key="1">
    <source>
        <dbReference type="SAM" id="Coils"/>
    </source>
</evidence>
<evidence type="ECO:0000313" key="3">
    <source>
        <dbReference type="Proteomes" id="UP000784880"/>
    </source>
</evidence>
<evidence type="ECO:0008006" key="4">
    <source>
        <dbReference type="Google" id="ProtNLM"/>
    </source>
</evidence>
<proteinExistence type="predicted"/>
<dbReference type="Proteomes" id="UP000784880">
    <property type="component" value="Unassembled WGS sequence"/>
</dbReference>
<feature type="coiled-coil region" evidence="1">
    <location>
        <begin position="645"/>
        <end position="672"/>
    </location>
</feature>
<gene>
    <name evidence="2" type="ORF">KS419_13895</name>
</gene>
<sequence>MNEKQLINKNYYQTFLQGNDNHTPLQTLGDTFFQEQKKEGADLSLIRFAQGELYFHNKDMESAIYKWQTVTVDSPLESWAKKNIGDAYYELGWLNEAEKTYNSIHTKNEVLLVEVALQLFSLYKDKYNVEQAYLQIDKAISLNPDYPKVTEIARVYYEDQQDWKNAVILSINEATRTESLQWYNILNGYVIKGYTIEFVPEYFLDALHVLSKLEQRFFCQLTKSLWNSYKGNDSFLPWIKVVNQLFANVEWNEHEDGSVVNQQREWNDITHLFYESFLLLMNGDYLIKDIEIEMPNLLSNSLKIANKNIFLAAAAMAWNEFFPSSIENTTLKMAEKILFNNEPFTQSHMETEKLYKTLMEWAETNQIGLNDTEEVKTSSMKTTELLSIIQNTLSEMLEKRIGMENTYNKTIDQTNERIGRLKGLVNTLKDMEIDQTKAILKSYRLVKEETQKELELSIPRLLQNSADNVTADSNYKAIHDELDKKMNQKIEEHLHKVAFPLFRKSLKTWIKTSEGELKDTQKYLNDMTDSLNKLDNENQITLTCDFQILSDWHRDLNRLVHRMAYEKVNIMNRSKPSHLLLKSAGKLFGNMKKNKQILSSQYRKMVENDSYEDITDVVLSNFFQEYDLFEKAIVSDIALFFQSPFKHLTKIISNEEREIQSVKDKLIRIKEKPEHFYNPIRLFEVRLLQCQILKKTNENYTYVSSVSVDGNNITE</sequence>
<accession>A0ABS6JH06</accession>
<protein>
    <recommendedName>
        <fullName evidence="4">Tetratricopeptide repeat protein</fullName>
    </recommendedName>
</protein>
<keyword evidence="1" id="KW-0175">Coiled coil</keyword>
<evidence type="ECO:0000313" key="2">
    <source>
        <dbReference type="EMBL" id="MBU9712818.1"/>
    </source>
</evidence>
<keyword evidence="3" id="KW-1185">Reference proteome</keyword>
<comment type="caution">
    <text evidence="2">The sequence shown here is derived from an EMBL/GenBank/DDBJ whole genome shotgun (WGS) entry which is preliminary data.</text>
</comment>
<organism evidence="2 3">
    <name type="scientific">Evansella tamaricis</name>
    <dbReference type="NCBI Taxonomy" id="2069301"/>
    <lineage>
        <taxon>Bacteria</taxon>
        <taxon>Bacillati</taxon>
        <taxon>Bacillota</taxon>
        <taxon>Bacilli</taxon>
        <taxon>Bacillales</taxon>
        <taxon>Bacillaceae</taxon>
        <taxon>Evansella</taxon>
    </lineage>
</organism>
<dbReference type="EMBL" id="JAHQCS010000111">
    <property type="protein sequence ID" value="MBU9712818.1"/>
    <property type="molecule type" value="Genomic_DNA"/>
</dbReference>
<name>A0ABS6JH06_9BACI</name>
<reference evidence="2 3" key="1">
    <citation type="submission" date="2021-06" db="EMBL/GenBank/DDBJ databases">
        <title>Bacillus sp. RD4P76, an endophyte from a halophyte.</title>
        <authorList>
            <person name="Sun J.-Q."/>
        </authorList>
    </citation>
    <scope>NUCLEOTIDE SEQUENCE [LARGE SCALE GENOMIC DNA]</scope>
    <source>
        <strain evidence="2 3">CGMCC 1.15917</strain>
    </source>
</reference>